<dbReference type="Proteomes" id="UP000019335">
    <property type="component" value="Unassembled WGS sequence"/>
</dbReference>
<evidence type="ECO:0000256" key="3">
    <source>
        <dbReference type="ARBA" id="ARBA00022448"/>
    </source>
</evidence>
<comment type="caution">
    <text evidence="10">The sequence shown here is derived from an EMBL/GenBank/DDBJ whole genome shotgun (WGS) entry which is preliminary data.</text>
</comment>
<dbReference type="AlphaFoldDB" id="W7TEQ8"/>
<comment type="similarity">
    <text evidence="2 8">Belongs to the V-ATPase 116 kDa subunit family.</text>
</comment>
<evidence type="ECO:0000256" key="8">
    <source>
        <dbReference type="RuleBase" id="RU361189"/>
    </source>
</evidence>
<dbReference type="EMBL" id="AZIL01002297">
    <property type="protein sequence ID" value="EWM22008.1"/>
    <property type="molecule type" value="Genomic_DNA"/>
</dbReference>
<keyword evidence="11" id="KW-1185">Reference proteome</keyword>
<evidence type="ECO:0000256" key="9">
    <source>
        <dbReference type="SAM" id="MobiDB-lite"/>
    </source>
</evidence>
<evidence type="ECO:0000256" key="4">
    <source>
        <dbReference type="ARBA" id="ARBA00022692"/>
    </source>
</evidence>
<dbReference type="PANTHER" id="PTHR11629:SF63">
    <property type="entry name" value="V-TYPE PROTON ATPASE SUBUNIT A"/>
    <property type="match status" value="1"/>
</dbReference>
<comment type="subcellular location">
    <subcellularLocation>
        <location evidence="1">Membrane</location>
        <topology evidence="1">Multi-pass membrane protein</topology>
    </subcellularLocation>
</comment>
<proteinExistence type="inferred from homology"/>
<dbReference type="InterPro" id="IPR002490">
    <property type="entry name" value="V-ATPase_116kDa_su"/>
</dbReference>
<gene>
    <name evidence="10" type="ORF">Naga_101667g1</name>
</gene>
<dbReference type="GO" id="GO:0033179">
    <property type="term" value="C:proton-transporting V-type ATPase, V0 domain"/>
    <property type="evidence" value="ECO:0007669"/>
    <property type="project" value="InterPro"/>
</dbReference>
<keyword evidence="7" id="KW-0472">Membrane</keyword>
<evidence type="ECO:0000256" key="7">
    <source>
        <dbReference type="ARBA" id="ARBA00023136"/>
    </source>
</evidence>
<sequence length="126" mass="14633">MAKWFRSEEMEYVSLIVNEDAAHGAVNDLGMLGIIQFTDLNHEQTAFQRRYISYIKRCDELERKLRYMRTEIAKFGLDTEVNRERRGRKGGREGGREGEGCSDKATMCEVEDIKRAFLPAHSWHCA</sequence>
<dbReference type="GO" id="GO:0051117">
    <property type="term" value="F:ATPase binding"/>
    <property type="evidence" value="ECO:0007669"/>
    <property type="project" value="TreeGrafter"/>
</dbReference>
<dbReference type="GO" id="GO:0007035">
    <property type="term" value="P:vacuolar acidification"/>
    <property type="evidence" value="ECO:0007669"/>
    <property type="project" value="TreeGrafter"/>
</dbReference>
<dbReference type="Pfam" id="PF01496">
    <property type="entry name" value="V_ATPase_I"/>
    <property type="match status" value="1"/>
</dbReference>
<accession>W7TEQ8</accession>
<evidence type="ECO:0000313" key="11">
    <source>
        <dbReference type="Proteomes" id="UP000019335"/>
    </source>
</evidence>
<dbReference type="GO" id="GO:0016471">
    <property type="term" value="C:vacuolar proton-transporting V-type ATPase complex"/>
    <property type="evidence" value="ECO:0007669"/>
    <property type="project" value="TreeGrafter"/>
</dbReference>
<feature type="region of interest" description="Disordered" evidence="9">
    <location>
        <begin position="83"/>
        <end position="102"/>
    </location>
</feature>
<dbReference type="OrthoDB" id="10264220at2759"/>
<dbReference type="GO" id="GO:0046961">
    <property type="term" value="F:proton-transporting ATPase activity, rotational mechanism"/>
    <property type="evidence" value="ECO:0007669"/>
    <property type="project" value="InterPro"/>
</dbReference>
<evidence type="ECO:0000313" key="10">
    <source>
        <dbReference type="EMBL" id="EWM22008.1"/>
    </source>
</evidence>
<reference evidence="10 11" key="1">
    <citation type="journal article" date="2014" name="Mol. Plant">
        <title>Chromosome Scale Genome Assembly and Transcriptome Profiling of Nannochloropsis gaditana in Nitrogen Depletion.</title>
        <authorList>
            <person name="Corteggiani Carpinelli E."/>
            <person name="Telatin A."/>
            <person name="Vitulo N."/>
            <person name="Forcato C."/>
            <person name="D'Angelo M."/>
            <person name="Schiavon R."/>
            <person name="Vezzi A."/>
            <person name="Giacometti G.M."/>
            <person name="Morosinotto T."/>
            <person name="Valle G."/>
        </authorList>
    </citation>
    <scope>NUCLEOTIDE SEQUENCE [LARGE SCALE GENOMIC DNA]</scope>
    <source>
        <strain evidence="10 11">B-31</strain>
    </source>
</reference>
<evidence type="ECO:0000256" key="6">
    <source>
        <dbReference type="ARBA" id="ARBA00023065"/>
    </source>
</evidence>
<name>W7TEQ8_9STRA</name>
<keyword evidence="5" id="KW-1133">Transmembrane helix</keyword>
<keyword evidence="3 8" id="KW-0813">Transport</keyword>
<keyword evidence="4" id="KW-0812">Transmembrane</keyword>
<keyword evidence="8" id="KW-0375">Hydrogen ion transport</keyword>
<evidence type="ECO:0000256" key="2">
    <source>
        <dbReference type="ARBA" id="ARBA00009904"/>
    </source>
</evidence>
<protein>
    <recommendedName>
        <fullName evidence="8">V-type proton ATPase subunit a</fullName>
    </recommendedName>
</protein>
<evidence type="ECO:0000256" key="5">
    <source>
        <dbReference type="ARBA" id="ARBA00022989"/>
    </source>
</evidence>
<comment type="function">
    <text evidence="8">Essential component of the vacuolar proton pump (V-ATPase), a multimeric enzyme that catalyzes the translocation of protons across the membranes. Required for assembly and activity of the V-ATPase.</text>
</comment>
<dbReference type="PANTHER" id="PTHR11629">
    <property type="entry name" value="VACUOLAR PROTON ATPASES"/>
    <property type="match status" value="1"/>
</dbReference>
<organism evidence="10 11">
    <name type="scientific">Nannochloropsis gaditana</name>
    <dbReference type="NCBI Taxonomy" id="72520"/>
    <lineage>
        <taxon>Eukaryota</taxon>
        <taxon>Sar</taxon>
        <taxon>Stramenopiles</taxon>
        <taxon>Ochrophyta</taxon>
        <taxon>Eustigmatophyceae</taxon>
        <taxon>Eustigmatales</taxon>
        <taxon>Monodopsidaceae</taxon>
        <taxon>Nannochloropsis</taxon>
    </lineage>
</organism>
<evidence type="ECO:0000256" key="1">
    <source>
        <dbReference type="ARBA" id="ARBA00004141"/>
    </source>
</evidence>
<keyword evidence="6 8" id="KW-0406">Ion transport</keyword>